<proteinExistence type="predicted"/>
<feature type="region of interest" description="Disordered" evidence="1">
    <location>
        <begin position="63"/>
        <end position="163"/>
    </location>
</feature>
<dbReference type="Proteomes" id="UP000316304">
    <property type="component" value="Unassembled WGS sequence"/>
</dbReference>
<keyword evidence="3" id="KW-1185">Reference proteome</keyword>
<evidence type="ECO:0000313" key="3">
    <source>
        <dbReference type="Proteomes" id="UP000316304"/>
    </source>
</evidence>
<protein>
    <submittedName>
        <fullName evidence="2">Uncharacterized protein</fullName>
    </submittedName>
</protein>
<reference evidence="2 3" key="1">
    <citation type="submission" date="2019-02" db="EMBL/GenBank/DDBJ databases">
        <title>Deep-cultivation of Planctomycetes and their phenomic and genomic characterization uncovers novel biology.</title>
        <authorList>
            <person name="Wiegand S."/>
            <person name="Jogler M."/>
            <person name="Boedeker C."/>
            <person name="Pinto D."/>
            <person name="Vollmers J."/>
            <person name="Rivas-Marin E."/>
            <person name="Kohn T."/>
            <person name="Peeters S.H."/>
            <person name="Heuer A."/>
            <person name="Rast P."/>
            <person name="Oberbeckmann S."/>
            <person name="Bunk B."/>
            <person name="Jeske O."/>
            <person name="Meyerdierks A."/>
            <person name="Storesund J.E."/>
            <person name="Kallscheuer N."/>
            <person name="Luecker S."/>
            <person name="Lage O.M."/>
            <person name="Pohl T."/>
            <person name="Merkel B.J."/>
            <person name="Hornburger P."/>
            <person name="Mueller R.-W."/>
            <person name="Bruemmer F."/>
            <person name="Labrenz M."/>
            <person name="Spormann A.M."/>
            <person name="Op Den Camp H."/>
            <person name="Overmann J."/>
            <person name="Amann R."/>
            <person name="Jetten M.S.M."/>
            <person name="Mascher T."/>
            <person name="Medema M.H."/>
            <person name="Devos D.P."/>
            <person name="Kaster A.-K."/>
            <person name="Ovreas L."/>
            <person name="Rohde M."/>
            <person name="Galperin M.Y."/>
            <person name="Jogler C."/>
        </authorList>
    </citation>
    <scope>NUCLEOTIDE SEQUENCE [LARGE SCALE GENOMIC DNA]</scope>
    <source>
        <strain evidence="2 3">Pla52o</strain>
    </source>
</reference>
<gene>
    <name evidence="2" type="ORF">Pla52o_26750</name>
</gene>
<sequence>MDEENSPFSWANIPRKAVRQTDLDAKRNDYTYDHPQTLTDCSNPEKGKSIFLARIMLRTLERRSINPHDAPKPFTGLRFDQSAAMRHHGPPPCSRGYAPPASCEGKRSRNEPKRYARPPLFRHSSAETKRGPGVKLNNANLTKRCPKRCPQSLPEEQRRPMKR</sequence>
<organism evidence="2 3">
    <name type="scientific">Novipirellula galeiformis</name>
    <dbReference type="NCBI Taxonomy" id="2528004"/>
    <lineage>
        <taxon>Bacteria</taxon>
        <taxon>Pseudomonadati</taxon>
        <taxon>Planctomycetota</taxon>
        <taxon>Planctomycetia</taxon>
        <taxon>Pirellulales</taxon>
        <taxon>Pirellulaceae</taxon>
        <taxon>Novipirellula</taxon>
    </lineage>
</organism>
<comment type="caution">
    <text evidence="2">The sequence shown here is derived from an EMBL/GenBank/DDBJ whole genome shotgun (WGS) entry which is preliminary data.</text>
</comment>
<name>A0A5C6CEV2_9BACT</name>
<accession>A0A5C6CEV2</accession>
<dbReference type="AlphaFoldDB" id="A0A5C6CEV2"/>
<evidence type="ECO:0000256" key="1">
    <source>
        <dbReference type="SAM" id="MobiDB-lite"/>
    </source>
</evidence>
<dbReference type="EMBL" id="SJPT01000004">
    <property type="protein sequence ID" value="TWU23140.1"/>
    <property type="molecule type" value="Genomic_DNA"/>
</dbReference>
<feature type="compositionally biased region" description="Basic and acidic residues" evidence="1">
    <location>
        <begin position="104"/>
        <end position="114"/>
    </location>
</feature>
<evidence type="ECO:0000313" key="2">
    <source>
        <dbReference type="EMBL" id="TWU23140.1"/>
    </source>
</evidence>